<gene>
    <name evidence="2" type="ORF">EZS28_036979</name>
</gene>
<dbReference type="AlphaFoldDB" id="A0A5J4UBA6"/>
<dbReference type="PANTHER" id="PTHR46060">
    <property type="entry name" value="MARINER MOS1 TRANSPOSASE-LIKE PROTEIN"/>
    <property type="match status" value="1"/>
</dbReference>
<dbReference type="Gene3D" id="3.30.420.10">
    <property type="entry name" value="Ribonuclease H-like superfamily/Ribonuclease H"/>
    <property type="match status" value="1"/>
</dbReference>
<dbReference type="Pfam" id="PF01359">
    <property type="entry name" value="Transposase_1"/>
    <property type="match status" value="1"/>
</dbReference>
<accession>A0A5J4UBA6</accession>
<dbReference type="PANTHER" id="PTHR46060:SF1">
    <property type="entry name" value="MARINER MOS1 TRANSPOSASE-LIKE PROTEIN"/>
    <property type="match status" value="1"/>
</dbReference>
<dbReference type="GO" id="GO:0003676">
    <property type="term" value="F:nucleic acid binding"/>
    <property type="evidence" value="ECO:0007669"/>
    <property type="project" value="InterPro"/>
</dbReference>
<dbReference type="OrthoDB" id="8190404at2759"/>
<dbReference type="Proteomes" id="UP000324800">
    <property type="component" value="Unassembled WGS sequence"/>
</dbReference>
<dbReference type="InterPro" id="IPR036397">
    <property type="entry name" value="RNaseH_sf"/>
</dbReference>
<reference evidence="2 3" key="1">
    <citation type="submission" date="2019-03" db="EMBL/GenBank/DDBJ databases">
        <title>Single cell metagenomics reveals metabolic interactions within the superorganism composed of flagellate Streblomastix strix and complex community of Bacteroidetes bacteria on its surface.</title>
        <authorList>
            <person name="Treitli S.C."/>
            <person name="Kolisko M."/>
            <person name="Husnik F."/>
            <person name="Keeling P."/>
            <person name="Hampl V."/>
        </authorList>
    </citation>
    <scope>NUCLEOTIDE SEQUENCE [LARGE SCALE GENOMIC DNA]</scope>
    <source>
        <strain evidence="2">ST1C</strain>
    </source>
</reference>
<proteinExistence type="predicted"/>
<evidence type="ECO:0000313" key="3">
    <source>
        <dbReference type="Proteomes" id="UP000324800"/>
    </source>
</evidence>
<sequence length="672" mass="78800">MSLSPMQKRWVEARVCVRDCFLEGVSEASTALKVKRLYPDIDPTDSFVHKRFGLHRKEDFDCFPDKRAEIPRNPRWIQEIRAYVTEHPHCSLRGVARSVGHSITVCRKILKKDLLLRSVSNKWVPHVLMIENKQQRVDKATIMLEILQRHAEDDFARLFTGDESWVYLNNPFARTWIQLDAKSPKSERGGIGEEKMMVTVFFNRQGLFLLDVLPEGKTVNSEVFRRRIIYPMRRLVREQNYGDDAEVMVHYDNAPAHNAHETQRSVDNAEFSRMEHPPYSSDLVPCDFFLFGYMKHLLEGTGHLTREQLRVQIEQILRGIPRRTWKATIRSWMDRLNLAALDAIKGIQLQHLRTTEAVTQQLWHYFAASSLHAAILAQIHCVNEDEQVKLKRLVPTRWLSCYDSVTATINELTSIWIALNQIWIERRDSSAKGLLYQTMKKKFIISLYILKNVLFHIKRLSLVFQQGVLVYSQIPSAIESCKNELLRIRDNQLITKEVKENWHTYQIAAEELNKNKAKSKAIREVLLQQNEQQMEKDEVKQSEQEKRSNDTQKDNEMNSKESEKALFTFQLDGNDINWLENTSCKYIDATIQHISQRLDDQKFLSNFSIFDPQLALINKDNPEYGLEQLDQLLQLYYKQLNNIRKDNHLLEWRGIREMLVSRSVFANCKQKD</sequence>
<feature type="non-terminal residue" evidence="2">
    <location>
        <position position="672"/>
    </location>
</feature>
<dbReference type="InterPro" id="IPR052709">
    <property type="entry name" value="Transposase-MT_Hybrid"/>
</dbReference>
<name>A0A5J4UBA6_9EUKA</name>
<evidence type="ECO:0000256" key="1">
    <source>
        <dbReference type="SAM" id="MobiDB-lite"/>
    </source>
</evidence>
<protein>
    <submittedName>
        <fullName evidence="2">Putative mariner transposase</fullName>
    </submittedName>
</protein>
<comment type="caution">
    <text evidence="2">The sequence shown here is derived from an EMBL/GenBank/DDBJ whole genome shotgun (WGS) entry which is preliminary data.</text>
</comment>
<evidence type="ECO:0000313" key="2">
    <source>
        <dbReference type="EMBL" id="KAA6367494.1"/>
    </source>
</evidence>
<feature type="compositionally biased region" description="Basic and acidic residues" evidence="1">
    <location>
        <begin position="533"/>
        <end position="559"/>
    </location>
</feature>
<dbReference type="InterPro" id="IPR001888">
    <property type="entry name" value="Transposase_1"/>
</dbReference>
<feature type="region of interest" description="Disordered" evidence="1">
    <location>
        <begin position="532"/>
        <end position="559"/>
    </location>
</feature>
<organism evidence="2 3">
    <name type="scientific">Streblomastix strix</name>
    <dbReference type="NCBI Taxonomy" id="222440"/>
    <lineage>
        <taxon>Eukaryota</taxon>
        <taxon>Metamonada</taxon>
        <taxon>Preaxostyla</taxon>
        <taxon>Oxymonadida</taxon>
        <taxon>Streblomastigidae</taxon>
        <taxon>Streblomastix</taxon>
    </lineage>
</organism>
<dbReference type="EMBL" id="SNRW01018274">
    <property type="protein sequence ID" value="KAA6367494.1"/>
    <property type="molecule type" value="Genomic_DNA"/>
</dbReference>